<evidence type="ECO:0000313" key="4">
    <source>
        <dbReference type="Proteomes" id="UP000054007"/>
    </source>
</evidence>
<dbReference type="STRING" id="1314674.A0A0D7BNL0"/>
<keyword evidence="4" id="KW-1185">Reference proteome</keyword>
<dbReference type="EMBL" id="KN880446">
    <property type="protein sequence ID" value="KIY72153.1"/>
    <property type="molecule type" value="Genomic_DNA"/>
</dbReference>
<evidence type="ECO:0000256" key="1">
    <source>
        <dbReference type="SAM" id="MobiDB-lite"/>
    </source>
</evidence>
<feature type="compositionally biased region" description="Low complexity" evidence="1">
    <location>
        <begin position="26"/>
        <end position="50"/>
    </location>
</feature>
<dbReference type="InterPro" id="IPR001810">
    <property type="entry name" value="F-box_dom"/>
</dbReference>
<feature type="region of interest" description="Disordered" evidence="1">
    <location>
        <begin position="180"/>
        <end position="241"/>
    </location>
</feature>
<feature type="region of interest" description="Disordered" evidence="1">
    <location>
        <begin position="1"/>
        <end position="69"/>
    </location>
</feature>
<feature type="domain" description="F-box" evidence="2">
    <location>
        <begin position="65"/>
        <end position="111"/>
    </location>
</feature>
<accession>A0A0D7BNL0</accession>
<dbReference type="SMART" id="SM00256">
    <property type="entry name" value="FBOX"/>
    <property type="match status" value="1"/>
</dbReference>
<dbReference type="Gene3D" id="1.20.1280.50">
    <property type="match status" value="1"/>
</dbReference>
<feature type="compositionally biased region" description="Basic and acidic residues" evidence="1">
    <location>
        <begin position="222"/>
        <end position="233"/>
    </location>
</feature>
<feature type="compositionally biased region" description="Basic and acidic residues" evidence="1">
    <location>
        <begin position="59"/>
        <end position="68"/>
    </location>
</feature>
<sequence>MSEGLQPPTQDHNSDEEDEEWINVVTTPNTPARTRPSSPSRGSRPTSPSPQKRSTLRPKPKEKAHDPLRILPTEVNQKIFALISLRDLAKCSLVCRKWFKSQTLNYVWFQHYRKDNFQDQSLPPGKWTKRESKENWRSTHLLSRRTAALESSGYSSPSTLASISNNMVFTSSGYMTPREVKEERWKQEADQSSKGVSKNEMRDMYKELGGRKVRGKGGLGGREVRGNKDRAGFSEDSMWGD</sequence>
<feature type="compositionally biased region" description="Basic and acidic residues" evidence="1">
    <location>
        <begin position="180"/>
        <end position="210"/>
    </location>
</feature>
<dbReference type="Pfam" id="PF12937">
    <property type="entry name" value="F-box-like"/>
    <property type="match status" value="1"/>
</dbReference>
<name>A0A0D7BNL0_9AGAR</name>
<protein>
    <recommendedName>
        <fullName evidence="2">F-box domain-containing protein</fullName>
    </recommendedName>
</protein>
<dbReference type="OrthoDB" id="6419443at2759"/>
<evidence type="ECO:0000259" key="2">
    <source>
        <dbReference type="PROSITE" id="PS50181"/>
    </source>
</evidence>
<evidence type="ECO:0000313" key="3">
    <source>
        <dbReference type="EMBL" id="KIY72153.1"/>
    </source>
</evidence>
<dbReference type="Proteomes" id="UP000054007">
    <property type="component" value="Unassembled WGS sequence"/>
</dbReference>
<dbReference type="PROSITE" id="PS50181">
    <property type="entry name" value="FBOX"/>
    <property type="match status" value="1"/>
</dbReference>
<dbReference type="InterPro" id="IPR036047">
    <property type="entry name" value="F-box-like_dom_sf"/>
</dbReference>
<gene>
    <name evidence="3" type="ORF">CYLTODRAFT_418130</name>
</gene>
<dbReference type="SUPFAM" id="SSF81383">
    <property type="entry name" value="F-box domain"/>
    <property type="match status" value="1"/>
</dbReference>
<reference evidence="3 4" key="1">
    <citation type="journal article" date="2015" name="Fungal Genet. Biol.">
        <title>Evolution of novel wood decay mechanisms in Agaricales revealed by the genome sequences of Fistulina hepatica and Cylindrobasidium torrendii.</title>
        <authorList>
            <person name="Floudas D."/>
            <person name="Held B.W."/>
            <person name="Riley R."/>
            <person name="Nagy L.G."/>
            <person name="Koehler G."/>
            <person name="Ransdell A.S."/>
            <person name="Younus H."/>
            <person name="Chow J."/>
            <person name="Chiniquy J."/>
            <person name="Lipzen A."/>
            <person name="Tritt A."/>
            <person name="Sun H."/>
            <person name="Haridas S."/>
            <person name="LaButti K."/>
            <person name="Ohm R.A."/>
            <person name="Kues U."/>
            <person name="Blanchette R.A."/>
            <person name="Grigoriev I.V."/>
            <person name="Minto R.E."/>
            <person name="Hibbett D.S."/>
        </authorList>
    </citation>
    <scope>NUCLEOTIDE SEQUENCE [LARGE SCALE GENOMIC DNA]</scope>
    <source>
        <strain evidence="3 4">FP15055 ss-10</strain>
    </source>
</reference>
<organism evidence="3 4">
    <name type="scientific">Cylindrobasidium torrendii FP15055 ss-10</name>
    <dbReference type="NCBI Taxonomy" id="1314674"/>
    <lineage>
        <taxon>Eukaryota</taxon>
        <taxon>Fungi</taxon>
        <taxon>Dikarya</taxon>
        <taxon>Basidiomycota</taxon>
        <taxon>Agaricomycotina</taxon>
        <taxon>Agaricomycetes</taxon>
        <taxon>Agaricomycetidae</taxon>
        <taxon>Agaricales</taxon>
        <taxon>Marasmiineae</taxon>
        <taxon>Physalacriaceae</taxon>
        <taxon>Cylindrobasidium</taxon>
    </lineage>
</organism>
<dbReference type="AlphaFoldDB" id="A0A0D7BNL0"/>
<proteinExistence type="predicted"/>